<keyword evidence="2" id="KW-1185">Reference proteome</keyword>
<gene>
    <name evidence="1" type="ORF">L3Q82_007561</name>
</gene>
<accession>A0ACB8WNS1</accession>
<evidence type="ECO:0000313" key="2">
    <source>
        <dbReference type="Proteomes" id="UP000831701"/>
    </source>
</evidence>
<protein>
    <submittedName>
        <fullName evidence="1">Uncharacterized protein</fullName>
    </submittedName>
</protein>
<sequence>MVGLGRAGELPPPSPLSSAAPPNNISVVAENTPAPFSRYQAQNFTLVCTAKGGKPAPSVYFKRDGELIEVISYTQPSTGEQGGGAAGVRGARPLISRDLDDTKLQRSLSLLDPEGRSARLYTESPQRVHTQGQQAHEPSPATEVIPETVVSREFPRWVHSTDPLYYFSHTHIPQSDGSVVVQARLTWTLNPQLDNDALFSCEVKHPALSMPMQTEVTLAAPKGPKLFMSPSRAKVGDTVRITVQGFQNEVFPEPLFTWTRVGGRLLDGSTEREGRELILERVPAELNGSMYRCTAQNPLGSTDTHTRLIVFAMPIADLLGVQFDMQLLLKLSLSVAVVLLVSWAYRFYSSRDTKKIQLCGKDNKKPENATCQNCKTTLRCQSSPKHDTDDGGKRPGPSHTDSVTDDLTSDSTEETPEEAHPRQAEKSEDAFNMSNSDQAISMEGEIRIHQKRAEVATSNISFGSALNLAHPAKSGMASTTGRRSPCFLQKLEGSVGVGRELRQDLECQGAYSSFLSKAEIKVEDANVVLEGTGDQIVRGKIYDYYVESSSHSITDSNTLLGQFERNSESQPVEFGSRGSSLTESPSSLSPIIMRDLVLPQSTAEDPSSLGSLKRRHPTRPVLLRKESYLSAAEQSELSIPFLTSRASTPVNHSLASTGEESISVHPVMCLSTDNKGLKVREGADLETVAGASFLHLPAKTLDSTDLGSLKSKLDLGNCLETLFLAKKHGQASVQQAALGVMSDNFLQVLRDPSLYGRLMAGEREHIQKQRMRGRRFVMVADMDPQDWARNTGGPSAEMQQRRTSSALYYYDDYKDTWHTLCLIPEEVISKACAMCTMDNYLFVAVGCQSTDREMTPSKRVFCYNPLTSIWKEISPMNEARPRCKLAALEGYIYAIGGECLSSVERYDPRLDRWTFVAPLPNDTFAVAHHVTVCNGELFVSGGTLKYMLLRYSPKTNTWRPSLLVSSKDRTADMVAVGRFLYRFDVNPLLGVSVYRYHTVARLWYECSSKRLLRCPAFQCVTMDDTIYCVSRQFTMRFEADEISPAFIDEDLSVLSAAKGILSPFVLSLPDKKPRQTSV</sequence>
<proteinExistence type="predicted"/>
<organism evidence="1 2">
    <name type="scientific">Scortum barcoo</name>
    <name type="common">barcoo grunter</name>
    <dbReference type="NCBI Taxonomy" id="214431"/>
    <lineage>
        <taxon>Eukaryota</taxon>
        <taxon>Metazoa</taxon>
        <taxon>Chordata</taxon>
        <taxon>Craniata</taxon>
        <taxon>Vertebrata</taxon>
        <taxon>Euteleostomi</taxon>
        <taxon>Actinopterygii</taxon>
        <taxon>Neopterygii</taxon>
        <taxon>Teleostei</taxon>
        <taxon>Neoteleostei</taxon>
        <taxon>Acanthomorphata</taxon>
        <taxon>Eupercaria</taxon>
        <taxon>Centrarchiformes</taxon>
        <taxon>Terapontoidei</taxon>
        <taxon>Terapontidae</taxon>
        <taxon>Scortum</taxon>
    </lineage>
</organism>
<reference evidence="1" key="1">
    <citation type="submission" date="2022-04" db="EMBL/GenBank/DDBJ databases">
        <title>Jade perch genome.</title>
        <authorList>
            <person name="Chao B."/>
        </authorList>
    </citation>
    <scope>NUCLEOTIDE SEQUENCE</scope>
    <source>
        <strain evidence="1">CB-2022</strain>
    </source>
</reference>
<dbReference type="Proteomes" id="UP000831701">
    <property type="component" value="Chromosome 7"/>
</dbReference>
<name>A0ACB8WNS1_9TELE</name>
<evidence type="ECO:0000313" key="1">
    <source>
        <dbReference type="EMBL" id="KAI3369310.1"/>
    </source>
</evidence>
<comment type="caution">
    <text evidence="1">The sequence shown here is derived from an EMBL/GenBank/DDBJ whole genome shotgun (WGS) entry which is preliminary data.</text>
</comment>
<dbReference type="EMBL" id="CM041537">
    <property type="protein sequence ID" value="KAI3369310.1"/>
    <property type="molecule type" value="Genomic_DNA"/>
</dbReference>